<proteinExistence type="predicted"/>
<feature type="compositionally biased region" description="Pro residues" evidence="1">
    <location>
        <begin position="41"/>
        <end position="50"/>
    </location>
</feature>
<reference evidence="3 4" key="1">
    <citation type="journal article" date="2005" name="Nature">
        <title>The map-based sequence of the rice genome.</title>
        <authorList>
            <consortium name="International rice genome sequencing project (IRGSP)"/>
            <person name="Matsumoto T."/>
            <person name="Wu J."/>
            <person name="Kanamori H."/>
            <person name="Katayose Y."/>
            <person name="Fujisawa M."/>
            <person name="Namiki N."/>
            <person name="Mizuno H."/>
            <person name="Yamamoto K."/>
            <person name="Antonio B.A."/>
            <person name="Baba T."/>
            <person name="Sakata K."/>
            <person name="Nagamura Y."/>
            <person name="Aoki H."/>
            <person name="Arikawa K."/>
            <person name="Arita K."/>
            <person name="Bito T."/>
            <person name="Chiden Y."/>
            <person name="Fujitsuka N."/>
            <person name="Fukunaka R."/>
            <person name="Hamada M."/>
            <person name="Harada C."/>
            <person name="Hayashi A."/>
            <person name="Hijishita S."/>
            <person name="Honda M."/>
            <person name="Hosokawa S."/>
            <person name="Ichikawa Y."/>
            <person name="Idonuma A."/>
            <person name="Iijima M."/>
            <person name="Ikeda M."/>
            <person name="Ikeno M."/>
            <person name="Ito K."/>
            <person name="Ito S."/>
            <person name="Ito T."/>
            <person name="Ito Y."/>
            <person name="Ito Y."/>
            <person name="Iwabuchi A."/>
            <person name="Kamiya K."/>
            <person name="Karasawa W."/>
            <person name="Kurita K."/>
            <person name="Katagiri S."/>
            <person name="Kikuta A."/>
            <person name="Kobayashi H."/>
            <person name="Kobayashi N."/>
            <person name="Machita K."/>
            <person name="Maehara T."/>
            <person name="Masukawa M."/>
            <person name="Mizubayashi T."/>
            <person name="Mukai Y."/>
            <person name="Nagasaki H."/>
            <person name="Nagata Y."/>
            <person name="Naito S."/>
            <person name="Nakashima M."/>
            <person name="Nakama Y."/>
            <person name="Nakamichi Y."/>
            <person name="Nakamura M."/>
            <person name="Meguro A."/>
            <person name="Negishi M."/>
            <person name="Ohta I."/>
            <person name="Ohta T."/>
            <person name="Okamoto M."/>
            <person name="Ono N."/>
            <person name="Saji S."/>
            <person name="Sakaguchi M."/>
            <person name="Sakai K."/>
            <person name="Shibata M."/>
            <person name="Shimokawa T."/>
            <person name="Song J."/>
            <person name="Takazaki Y."/>
            <person name="Terasawa K."/>
            <person name="Tsugane M."/>
            <person name="Tsuji K."/>
            <person name="Ueda S."/>
            <person name="Waki K."/>
            <person name="Yamagata H."/>
            <person name="Yamamoto M."/>
            <person name="Yamamoto S."/>
            <person name="Yamane H."/>
            <person name="Yoshiki S."/>
            <person name="Yoshihara R."/>
            <person name="Yukawa K."/>
            <person name="Zhong H."/>
            <person name="Yano M."/>
            <person name="Yuan Q."/>
            <person name="Ouyang S."/>
            <person name="Liu J."/>
            <person name="Jones K.M."/>
            <person name="Gansberger K."/>
            <person name="Moffat K."/>
            <person name="Hill J."/>
            <person name="Bera J."/>
            <person name="Fadrosh D."/>
            <person name="Jin S."/>
            <person name="Johri S."/>
            <person name="Kim M."/>
            <person name="Overton L."/>
            <person name="Reardon M."/>
            <person name="Tsitrin T."/>
            <person name="Vuong H."/>
            <person name="Weaver B."/>
            <person name="Ciecko A."/>
            <person name="Tallon L."/>
            <person name="Jackson J."/>
            <person name="Pai G."/>
            <person name="Aken S.V."/>
            <person name="Utterback T."/>
            <person name="Reidmuller S."/>
            <person name="Feldblyum T."/>
            <person name="Hsiao J."/>
            <person name="Zismann V."/>
            <person name="Iobst S."/>
            <person name="de Vazeille A.R."/>
            <person name="Buell C.R."/>
            <person name="Ying K."/>
            <person name="Li Y."/>
            <person name="Lu T."/>
            <person name="Huang Y."/>
            <person name="Zhao Q."/>
            <person name="Feng Q."/>
            <person name="Zhang L."/>
            <person name="Zhu J."/>
            <person name="Weng Q."/>
            <person name="Mu J."/>
            <person name="Lu Y."/>
            <person name="Fan D."/>
            <person name="Liu Y."/>
            <person name="Guan J."/>
            <person name="Zhang Y."/>
            <person name="Yu S."/>
            <person name="Liu X."/>
            <person name="Zhang Y."/>
            <person name="Hong G."/>
            <person name="Han B."/>
            <person name="Choisne N."/>
            <person name="Demange N."/>
            <person name="Orjeda G."/>
            <person name="Samain S."/>
            <person name="Cattolico L."/>
            <person name="Pelletier E."/>
            <person name="Couloux A."/>
            <person name="Segurens B."/>
            <person name="Wincker P."/>
            <person name="D'Hont A."/>
            <person name="Scarpelli C."/>
            <person name="Weissenbach J."/>
            <person name="Salanoubat M."/>
            <person name="Quetier F."/>
            <person name="Yu Y."/>
            <person name="Kim H.R."/>
            <person name="Rambo T."/>
            <person name="Currie J."/>
            <person name="Collura K."/>
            <person name="Luo M."/>
            <person name="Yang T."/>
            <person name="Ammiraju J.S.S."/>
            <person name="Engler F."/>
            <person name="Soderlund C."/>
            <person name="Wing R.A."/>
            <person name="Palmer L.E."/>
            <person name="de la Bastide M."/>
            <person name="Spiegel L."/>
            <person name="Nascimento L."/>
            <person name="Zutavern T."/>
            <person name="O'Shaughnessy A."/>
            <person name="Dike S."/>
            <person name="Dedhia N."/>
            <person name="Preston R."/>
            <person name="Balija V."/>
            <person name="McCombie W.R."/>
            <person name="Chow T."/>
            <person name="Chen H."/>
            <person name="Chung M."/>
            <person name="Chen C."/>
            <person name="Shaw J."/>
            <person name="Wu H."/>
            <person name="Hsiao K."/>
            <person name="Chao Y."/>
            <person name="Chu M."/>
            <person name="Cheng C."/>
            <person name="Hour A."/>
            <person name="Lee P."/>
            <person name="Lin S."/>
            <person name="Lin Y."/>
            <person name="Liou J."/>
            <person name="Liu S."/>
            <person name="Hsing Y."/>
            <person name="Raghuvanshi S."/>
            <person name="Mohanty A."/>
            <person name="Bharti A.K."/>
            <person name="Gaur A."/>
            <person name="Gupta V."/>
            <person name="Kumar D."/>
            <person name="Ravi V."/>
            <person name="Vij S."/>
            <person name="Kapur A."/>
            <person name="Khurana P."/>
            <person name="Khurana P."/>
            <person name="Khurana J.P."/>
            <person name="Tyagi A.K."/>
            <person name="Gaikwad K."/>
            <person name="Singh A."/>
            <person name="Dalal V."/>
            <person name="Srivastava S."/>
            <person name="Dixit A."/>
            <person name="Pal A.K."/>
            <person name="Ghazi I.A."/>
            <person name="Yadav M."/>
            <person name="Pandit A."/>
            <person name="Bhargava A."/>
            <person name="Sureshbabu K."/>
            <person name="Batra K."/>
            <person name="Sharma T.R."/>
            <person name="Mohapatra T."/>
            <person name="Singh N.K."/>
            <person name="Messing J."/>
            <person name="Nelson A.B."/>
            <person name="Fuks G."/>
            <person name="Kavchok S."/>
            <person name="Keizer G."/>
            <person name="Linton E."/>
            <person name="Llaca V."/>
            <person name="Song R."/>
            <person name="Tanyolac B."/>
            <person name="Young S."/>
            <person name="Ho-Il K."/>
            <person name="Hahn J.H."/>
            <person name="Sangsakoo G."/>
            <person name="Vanavichit A."/>
            <person name="de Mattos Luiz.A.T."/>
            <person name="Zimmer P.D."/>
            <person name="Malone G."/>
            <person name="Dellagostin O."/>
            <person name="de Oliveira A.C."/>
            <person name="Bevan M."/>
            <person name="Bancroft I."/>
            <person name="Minx P."/>
            <person name="Cordum H."/>
            <person name="Wilson R."/>
            <person name="Cheng Z."/>
            <person name="Jin W."/>
            <person name="Jiang J."/>
            <person name="Leong S.A."/>
            <person name="Iwama H."/>
            <person name="Gojobori T."/>
            <person name="Itoh T."/>
            <person name="Niimura Y."/>
            <person name="Fujii Y."/>
            <person name="Habara T."/>
            <person name="Sakai H."/>
            <person name="Sato Y."/>
            <person name="Wilson G."/>
            <person name="Kumar K."/>
            <person name="McCouch S."/>
            <person name="Juretic N."/>
            <person name="Hoen D."/>
            <person name="Wright S."/>
            <person name="Bruskiewich R."/>
            <person name="Bureau T."/>
            <person name="Miyao A."/>
            <person name="Hirochika H."/>
            <person name="Nishikawa T."/>
            <person name="Kadowaki K."/>
            <person name="Sugiura M."/>
            <person name="Burr B."/>
            <person name="Sasaki T."/>
        </authorList>
    </citation>
    <scope>NUCLEOTIDE SEQUENCE [LARGE SCALE GENOMIC DNA]</scope>
    <source>
        <strain evidence="4">cv. Nipponbare</strain>
    </source>
</reference>
<organism evidence="3 4">
    <name type="scientific">Oryza sativa subsp. japonica</name>
    <name type="common">Rice</name>
    <dbReference type="NCBI Taxonomy" id="39947"/>
    <lineage>
        <taxon>Eukaryota</taxon>
        <taxon>Viridiplantae</taxon>
        <taxon>Streptophyta</taxon>
        <taxon>Embryophyta</taxon>
        <taxon>Tracheophyta</taxon>
        <taxon>Spermatophyta</taxon>
        <taxon>Magnoliopsida</taxon>
        <taxon>Liliopsida</taxon>
        <taxon>Poales</taxon>
        <taxon>Poaceae</taxon>
        <taxon>BOP clade</taxon>
        <taxon>Oryzoideae</taxon>
        <taxon>Oryzeae</taxon>
        <taxon>Oryzinae</taxon>
        <taxon>Oryza</taxon>
        <taxon>Oryza sativa</taxon>
    </lineage>
</organism>
<dbReference type="KEGG" id="dosa:Os08g0550900"/>
<feature type="region of interest" description="Disordered" evidence="1">
    <location>
        <begin position="1"/>
        <end position="51"/>
    </location>
</feature>
<dbReference type="AlphaFoldDB" id="C7J6C8"/>
<evidence type="ECO:0000313" key="3">
    <source>
        <dbReference type="EMBL" id="BAH94416.1"/>
    </source>
</evidence>
<reference evidence="4" key="2">
    <citation type="journal article" date="2008" name="Nucleic Acids Res.">
        <title>The rice annotation project database (RAP-DB): 2008 update.</title>
        <authorList>
            <consortium name="The rice annotation project (RAP)"/>
        </authorList>
    </citation>
    <scope>GENOME REANNOTATION</scope>
    <source>
        <strain evidence="4">cv. Nipponbare</strain>
    </source>
</reference>
<protein>
    <submittedName>
        <fullName evidence="3">Os08g0550900 protein</fullName>
    </submittedName>
</protein>
<dbReference type="EMBL" id="AP008214">
    <property type="protein sequence ID" value="BAH94416.1"/>
    <property type="molecule type" value="Genomic_DNA"/>
</dbReference>
<evidence type="ECO:0000256" key="1">
    <source>
        <dbReference type="SAM" id="MobiDB-lite"/>
    </source>
</evidence>
<keyword evidence="2" id="KW-1133">Transmembrane helix</keyword>
<keyword evidence="2" id="KW-0812">Transmembrane</keyword>
<name>C7J6C8_ORYSJ</name>
<feature type="compositionally biased region" description="Basic and acidic residues" evidence="1">
    <location>
        <begin position="7"/>
        <end position="16"/>
    </location>
</feature>
<dbReference type="Proteomes" id="UP000000763">
    <property type="component" value="Chromosome 8"/>
</dbReference>
<evidence type="ECO:0000256" key="2">
    <source>
        <dbReference type="SAM" id="Phobius"/>
    </source>
</evidence>
<feature type="transmembrane region" description="Helical" evidence="2">
    <location>
        <begin position="57"/>
        <end position="75"/>
    </location>
</feature>
<evidence type="ECO:0000313" key="4">
    <source>
        <dbReference type="Proteomes" id="UP000000763"/>
    </source>
</evidence>
<gene>
    <name evidence="3" type="ordered locus">Os08g0550900</name>
</gene>
<keyword evidence="2" id="KW-0472">Membrane</keyword>
<accession>C7J6C8</accession>
<sequence>MAFLCKSHGEAVRSDTHGGGGDGRGGRRGKLAWSSWSGCGSPPPPPPPDRLLPHADGWARLIAIAALCLGVGGGTRRRRRSRRRSGGDEVCVCFCFWFLCKQPTRCGPRPIRVNSSFVRPKYSSDQAQRPEPACWA</sequence>